<feature type="transmembrane region" description="Helical" evidence="1">
    <location>
        <begin position="217"/>
        <end position="238"/>
    </location>
</feature>
<reference evidence="2 3" key="1">
    <citation type="submission" date="2015-09" db="EMBL/GenBank/DDBJ databases">
        <title>Draft Genome Sequence of Bradyrhizobium manausense Strain BR 3351T, a Novel Symbiotic Nitrogen-Fixing Alphaproteobacterium Isolated from Brazilian Amazon Rain Forest.</title>
        <authorList>
            <person name="De Araujo J.L."/>
            <person name="Zilli J.E."/>
        </authorList>
    </citation>
    <scope>NUCLEOTIDE SEQUENCE [LARGE SCALE GENOMIC DNA]</scope>
    <source>
        <strain evidence="2 3">BR3351</strain>
    </source>
</reference>
<proteinExistence type="predicted"/>
<accession>A0A0R3ECW1</accession>
<dbReference type="Pfam" id="PF12040">
    <property type="entry name" value="DUF3526"/>
    <property type="match status" value="1"/>
</dbReference>
<dbReference type="Proteomes" id="UP000051936">
    <property type="component" value="Unassembled WGS sequence"/>
</dbReference>
<organism evidence="2 3">
    <name type="scientific">Bradyrhizobium manausense</name>
    <dbReference type="NCBI Taxonomy" id="989370"/>
    <lineage>
        <taxon>Bacteria</taxon>
        <taxon>Pseudomonadati</taxon>
        <taxon>Pseudomonadota</taxon>
        <taxon>Alphaproteobacteria</taxon>
        <taxon>Hyphomicrobiales</taxon>
        <taxon>Nitrobacteraceae</taxon>
        <taxon>Bradyrhizobium</taxon>
    </lineage>
</organism>
<keyword evidence="3" id="KW-1185">Reference proteome</keyword>
<dbReference type="PANTHER" id="PTHR43471:SF1">
    <property type="entry name" value="ABC TRANSPORTER PERMEASE PROTEIN NOSY-RELATED"/>
    <property type="match status" value="1"/>
</dbReference>
<dbReference type="Pfam" id="PF12679">
    <property type="entry name" value="ABC2_membrane_2"/>
    <property type="match status" value="1"/>
</dbReference>
<feature type="transmembrane region" description="Helical" evidence="1">
    <location>
        <begin position="170"/>
        <end position="197"/>
    </location>
</feature>
<gene>
    <name evidence="2" type="ORF">AOQ71_02765</name>
</gene>
<keyword evidence="1" id="KW-0812">Transmembrane</keyword>
<dbReference type="GO" id="GO:0140359">
    <property type="term" value="F:ABC-type transporter activity"/>
    <property type="evidence" value="ECO:0007669"/>
    <property type="project" value="InterPro"/>
</dbReference>
<evidence type="ECO:0000313" key="2">
    <source>
        <dbReference type="EMBL" id="KRQ17135.1"/>
    </source>
</evidence>
<protein>
    <submittedName>
        <fullName evidence="2">ABC transporter permease</fullName>
    </submittedName>
</protein>
<feature type="transmembrane region" description="Helical" evidence="1">
    <location>
        <begin position="245"/>
        <end position="263"/>
    </location>
</feature>
<keyword evidence="1" id="KW-0472">Membrane</keyword>
<keyword evidence="1" id="KW-1133">Transmembrane helix</keyword>
<feature type="transmembrane region" description="Helical" evidence="1">
    <location>
        <begin position="438"/>
        <end position="459"/>
    </location>
</feature>
<feature type="transmembrane region" description="Helical" evidence="1">
    <location>
        <begin position="20"/>
        <end position="38"/>
    </location>
</feature>
<dbReference type="InterPro" id="IPR021913">
    <property type="entry name" value="DUF3526"/>
</dbReference>
<dbReference type="STRING" id="989370.AOQ71_02765"/>
<dbReference type="RefSeq" id="WP_057741376.1">
    <property type="nucleotide sequence ID" value="NZ_LJYG01000016.1"/>
</dbReference>
<evidence type="ECO:0000256" key="1">
    <source>
        <dbReference type="SAM" id="Phobius"/>
    </source>
</evidence>
<dbReference type="OrthoDB" id="184009at2"/>
<feature type="transmembrane region" description="Helical" evidence="1">
    <location>
        <begin position="130"/>
        <end position="149"/>
    </location>
</feature>
<dbReference type="PANTHER" id="PTHR43471">
    <property type="entry name" value="ABC TRANSPORTER PERMEASE"/>
    <property type="match status" value="1"/>
</dbReference>
<sequence>MFTTIAAKDLRELLRDGRLLWSGALIVVLMLVALASGWNRQAQVNSERVVGQALDYEAWLRQGPRHPHDAAEQGMHVFKPEPPLAAFDPGVEPFVGSTVWLQAHRQSELKFRPAQDATGLQRFGELSPAWILQVLLPLLVIVVGFDAVSGERERGTLRQLLSIGVPARSLLLGKAAALASSVAILIVPPALAFSIFVAARMPNAERLDVVYRMAWLAAGYGFYLGFYIFLTLAVSALARSSRTALVLLLGFWVTATLIIPRTASEAANLFYPTPSRLEFTDHLSHDMAEAADEAWHNHFGVRTQWDASLPLSKWGAALKVDDEAGYGVLDVTFGRLWDTFESQQRLQQWVGLIAPVIALRDFSMGLSGTDFSQHRDFSSAAETQRRKIQDIVSQDLIDHADPLGNAHFTYKARPTLWAMVPQFKYELPRVSFALAHHWPALALLTMTWCAAALLAGYGISRPLMR</sequence>
<comment type="caution">
    <text evidence="2">The sequence shown here is derived from an EMBL/GenBank/DDBJ whole genome shotgun (WGS) entry which is preliminary data.</text>
</comment>
<name>A0A0R3ECW1_9BRAD</name>
<dbReference type="GO" id="GO:0005886">
    <property type="term" value="C:plasma membrane"/>
    <property type="evidence" value="ECO:0007669"/>
    <property type="project" value="UniProtKB-SubCell"/>
</dbReference>
<dbReference type="EMBL" id="LJYG01000016">
    <property type="protein sequence ID" value="KRQ17135.1"/>
    <property type="molecule type" value="Genomic_DNA"/>
</dbReference>
<evidence type="ECO:0000313" key="3">
    <source>
        <dbReference type="Proteomes" id="UP000051936"/>
    </source>
</evidence>
<dbReference type="AlphaFoldDB" id="A0A0R3ECW1"/>